<dbReference type="InterPro" id="IPR020904">
    <property type="entry name" value="Sc_DH/Rdtase_CS"/>
</dbReference>
<dbReference type="GO" id="GO:0008874">
    <property type="term" value="F:gluconate 5-dehydrogenase activity"/>
    <property type="evidence" value="ECO:0007669"/>
    <property type="project" value="UniProtKB-EC"/>
</dbReference>
<dbReference type="InterPro" id="IPR036291">
    <property type="entry name" value="NAD(P)-bd_dom_sf"/>
</dbReference>
<protein>
    <submittedName>
        <fullName evidence="2">Gluconate 5-dehydrogenase</fullName>
        <ecNumber evidence="2">1.1.1.69</ecNumber>
    </submittedName>
</protein>
<dbReference type="RefSeq" id="WP_386809990.1">
    <property type="nucleotide sequence ID" value="NZ_JBHTMV010000009.1"/>
</dbReference>
<dbReference type="NCBIfam" id="NF005488">
    <property type="entry name" value="PRK07097.1"/>
    <property type="match status" value="1"/>
</dbReference>
<dbReference type="PRINTS" id="PR00080">
    <property type="entry name" value="SDRFAMILY"/>
</dbReference>
<dbReference type="EMBL" id="JBHTMV010000009">
    <property type="protein sequence ID" value="MFD1294683.1"/>
    <property type="molecule type" value="Genomic_DNA"/>
</dbReference>
<comment type="similarity">
    <text evidence="1">Belongs to the short-chain dehydrogenases/reductases (SDR) family.</text>
</comment>
<dbReference type="Proteomes" id="UP001597241">
    <property type="component" value="Unassembled WGS sequence"/>
</dbReference>
<comment type="caution">
    <text evidence="2">The sequence shown here is derived from an EMBL/GenBank/DDBJ whole genome shotgun (WGS) entry which is preliminary data.</text>
</comment>
<organism evidence="2 3">
    <name type="scientific">Lutibacter holmesii</name>
    <dbReference type="NCBI Taxonomy" id="1137985"/>
    <lineage>
        <taxon>Bacteria</taxon>
        <taxon>Pseudomonadati</taxon>
        <taxon>Bacteroidota</taxon>
        <taxon>Flavobacteriia</taxon>
        <taxon>Flavobacteriales</taxon>
        <taxon>Flavobacteriaceae</taxon>
        <taxon>Lutibacter</taxon>
    </lineage>
</organism>
<dbReference type="PANTHER" id="PTHR42879">
    <property type="entry name" value="3-OXOACYL-(ACYL-CARRIER-PROTEIN) REDUCTASE"/>
    <property type="match status" value="1"/>
</dbReference>
<gene>
    <name evidence="2" type="ORF">ACFQ5N_12640</name>
</gene>
<reference evidence="3" key="1">
    <citation type="journal article" date="2019" name="Int. J. Syst. Evol. Microbiol.">
        <title>The Global Catalogue of Microorganisms (GCM) 10K type strain sequencing project: providing services to taxonomists for standard genome sequencing and annotation.</title>
        <authorList>
            <consortium name="The Broad Institute Genomics Platform"/>
            <consortium name="The Broad Institute Genome Sequencing Center for Infectious Disease"/>
            <person name="Wu L."/>
            <person name="Ma J."/>
        </authorList>
    </citation>
    <scope>NUCLEOTIDE SEQUENCE [LARGE SCALE GENOMIC DNA]</scope>
    <source>
        <strain evidence="3">CCUG 62221</strain>
    </source>
</reference>
<dbReference type="InterPro" id="IPR002347">
    <property type="entry name" value="SDR_fam"/>
</dbReference>
<dbReference type="InterPro" id="IPR050259">
    <property type="entry name" value="SDR"/>
</dbReference>
<proteinExistence type="inferred from homology"/>
<evidence type="ECO:0000313" key="3">
    <source>
        <dbReference type="Proteomes" id="UP001597241"/>
    </source>
</evidence>
<keyword evidence="3" id="KW-1185">Reference proteome</keyword>
<dbReference type="PRINTS" id="PR00081">
    <property type="entry name" value="GDHRDH"/>
</dbReference>
<evidence type="ECO:0000313" key="2">
    <source>
        <dbReference type="EMBL" id="MFD1294683.1"/>
    </source>
</evidence>
<dbReference type="SUPFAM" id="SSF51735">
    <property type="entry name" value="NAD(P)-binding Rossmann-fold domains"/>
    <property type="match status" value="1"/>
</dbReference>
<evidence type="ECO:0000256" key="1">
    <source>
        <dbReference type="ARBA" id="ARBA00006484"/>
    </source>
</evidence>
<dbReference type="Gene3D" id="3.40.50.720">
    <property type="entry name" value="NAD(P)-binding Rossmann-like Domain"/>
    <property type="match status" value="1"/>
</dbReference>
<dbReference type="PROSITE" id="PS00061">
    <property type="entry name" value="ADH_SHORT"/>
    <property type="match status" value="1"/>
</dbReference>
<dbReference type="Pfam" id="PF13561">
    <property type="entry name" value="adh_short_C2"/>
    <property type="match status" value="1"/>
</dbReference>
<dbReference type="PANTHER" id="PTHR42879:SF2">
    <property type="entry name" value="3-OXOACYL-[ACYL-CARRIER-PROTEIN] REDUCTASE FABG"/>
    <property type="match status" value="1"/>
</dbReference>
<accession>A0ABW3WSN4</accession>
<sequence>MSSSLFNIKGKIALVTGSTHGLGMAMAKGLGLAGATIVVNGNSSQEKIDIAVAAYKKEGITAYGYKFNVSNEQEVISAIQKIEQEVGNIDILINNAGIIKRTPLLEMEVADFKEVIDIDLVSPFIVSKHVVKGMVARREGKVINICSMMSELGRNGVGAYAAAKGGLKMLTQNMATEWAKHNIQVNGIGPGYFATSQTAPIRVDGHPFNEFIVNRTPAAKWGDPDDLAGAAIFLASKASDFVNGQVVYVDGGILATIGKPSNEN</sequence>
<name>A0ABW3WSN4_9FLAO</name>
<dbReference type="EC" id="1.1.1.69" evidence="2"/>
<keyword evidence="2" id="KW-0560">Oxidoreductase</keyword>